<reference evidence="1" key="1">
    <citation type="submission" date="2015-04" db="UniProtKB">
        <authorList>
            <consortium name="EnsemblPlants"/>
        </authorList>
    </citation>
    <scope>IDENTIFICATION</scope>
</reference>
<accession>A0A0D9ZYZ6</accession>
<dbReference type="HOGENOM" id="CLU_1646340_0_0_1"/>
<dbReference type="AlphaFoldDB" id="A0A0D9ZYZ6"/>
<evidence type="ECO:0000313" key="2">
    <source>
        <dbReference type="Proteomes" id="UP000026961"/>
    </source>
</evidence>
<name>A0A0D9ZYZ6_9ORYZ</name>
<proteinExistence type="predicted"/>
<dbReference type="EnsemblPlants" id="OGLUM05G16810.1">
    <property type="protein sequence ID" value="OGLUM05G16810.1"/>
    <property type="gene ID" value="OGLUM05G16810"/>
</dbReference>
<evidence type="ECO:0000313" key="1">
    <source>
        <dbReference type="EnsemblPlants" id="OGLUM05G16810.1"/>
    </source>
</evidence>
<organism evidence="1">
    <name type="scientific">Oryza glumipatula</name>
    <dbReference type="NCBI Taxonomy" id="40148"/>
    <lineage>
        <taxon>Eukaryota</taxon>
        <taxon>Viridiplantae</taxon>
        <taxon>Streptophyta</taxon>
        <taxon>Embryophyta</taxon>
        <taxon>Tracheophyta</taxon>
        <taxon>Spermatophyta</taxon>
        <taxon>Magnoliopsida</taxon>
        <taxon>Liliopsida</taxon>
        <taxon>Poales</taxon>
        <taxon>Poaceae</taxon>
        <taxon>BOP clade</taxon>
        <taxon>Oryzoideae</taxon>
        <taxon>Oryzeae</taxon>
        <taxon>Oryzinae</taxon>
        <taxon>Oryza</taxon>
    </lineage>
</organism>
<protein>
    <submittedName>
        <fullName evidence="1">Uncharacterized protein</fullName>
    </submittedName>
</protein>
<reference evidence="1" key="2">
    <citation type="submission" date="2018-05" db="EMBL/GenBank/DDBJ databases">
        <title>OgluRS3 (Oryza glumaepatula Reference Sequence Version 3).</title>
        <authorList>
            <person name="Zhang J."/>
            <person name="Kudrna D."/>
            <person name="Lee S."/>
            <person name="Talag J."/>
            <person name="Welchert J."/>
            <person name="Wing R.A."/>
        </authorList>
    </citation>
    <scope>NUCLEOTIDE SEQUENCE [LARGE SCALE GENOMIC DNA]</scope>
</reference>
<dbReference type="Proteomes" id="UP000026961">
    <property type="component" value="Chromosome 5"/>
</dbReference>
<keyword evidence="2" id="KW-1185">Reference proteome</keyword>
<sequence>MEGFERRTHNRHLGWRWRCRPFLPAWKLTAKAAFVAVRKNQLRGVVAPNLQGKMLTGVLGRGGQALRYDIGRDTNIWSYGDKKIVRTMQGSPFALSTVHVCNLGSQDYSQCSSYLDLVVNSVKIICCVRLVTLPFNKDGSMLSLILYGDVLGIIPLIPDYL</sequence>
<dbReference type="Gramene" id="OGLUM05G16810.1">
    <property type="protein sequence ID" value="OGLUM05G16810.1"/>
    <property type="gene ID" value="OGLUM05G16810"/>
</dbReference>